<organism evidence="2 3">
    <name type="scientific">Capnocytophaga cynodegmi</name>
    <dbReference type="NCBI Taxonomy" id="28189"/>
    <lineage>
        <taxon>Bacteria</taxon>
        <taxon>Pseudomonadati</taxon>
        <taxon>Bacteroidota</taxon>
        <taxon>Flavobacteriia</taxon>
        <taxon>Flavobacteriales</taxon>
        <taxon>Flavobacteriaceae</taxon>
        <taxon>Capnocytophaga</taxon>
    </lineage>
</organism>
<feature type="domain" description="Nucleoporin POM152 immunoglobulin-like" evidence="1">
    <location>
        <begin position="523"/>
        <end position="581"/>
    </location>
</feature>
<dbReference type="eggNOG" id="COG3291">
    <property type="taxonomic scope" value="Bacteria"/>
</dbReference>
<evidence type="ECO:0000259" key="1">
    <source>
        <dbReference type="Pfam" id="PF23664"/>
    </source>
</evidence>
<dbReference type="PANTHER" id="PTHR28206:SF1">
    <property type="entry name" value="NUCLEOPORIN POM152"/>
    <property type="match status" value="1"/>
</dbReference>
<dbReference type="RefSeq" id="WP_041989347.1">
    <property type="nucleotide sequence ID" value="NZ_CDOD01000001.1"/>
</dbReference>
<dbReference type="GO" id="GO:0006999">
    <property type="term" value="P:nuclear pore organization"/>
    <property type="evidence" value="ECO:0007669"/>
    <property type="project" value="TreeGrafter"/>
</dbReference>
<dbReference type="STRING" id="28189.CCYN74_10024"/>
<dbReference type="EMBL" id="CDOD01000001">
    <property type="protein sequence ID" value="CEN32390.1"/>
    <property type="molecule type" value="Genomic_DNA"/>
</dbReference>
<keyword evidence="3" id="KW-1185">Reference proteome</keyword>
<dbReference type="InterPro" id="IPR037701">
    <property type="entry name" value="Pom152"/>
</dbReference>
<evidence type="ECO:0000313" key="3">
    <source>
        <dbReference type="Proteomes" id="UP000038055"/>
    </source>
</evidence>
<dbReference type="GO" id="GO:0006606">
    <property type="term" value="P:protein import into nucleus"/>
    <property type="evidence" value="ECO:0007669"/>
    <property type="project" value="TreeGrafter"/>
</dbReference>
<dbReference type="GO" id="GO:0017056">
    <property type="term" value="F:structural constituent of nuclear pore"/>
    <property type="evidence" value="ECO:0007669"/>
    <property type="project" value="InterPro"/>
</dbReference>
<dbReference type="AlphaFoldDB" id="A0A0B7GZ13"/>
<dbReference type="Pfam" id="PF23664">
    <property type="entry name" value="Ig_Pom152"/>
    <property type="match status" value="1"/>
</dbReference>
<dbReference type="InterPro" id="IPR056544">
    <property type="entry name" value="Ig_POM152"/>
</dbReference>
<protein>
    <recommendedName>
        <fullName evidence="1">Nucleoporin POM152 immunoglobulin-like domain-containing protein</fullName>
    </recommendedName>
</protein>
<proteinExistence type="predicted"/>
<dbReference type="PANTHER" id="PTHR28206">
    <property type="entry name" value="NUCLEOPORIN POM152"/>
    <property type="match status" value="1"/>
</dbReference>
<evidence type="ECO:0000313" key="2">
    <source>
        <dbReference type="EMBL" id="CEN32390.1"/>
    </source>
</evidence>
<gene>
    <name evidence="2" type="ORF">CCYN2B_10045</name>
</gene>
<name>A0A0B7GZ13_9FLAO</name>
<sequence>MTNSLKIKLISCLIFSFLGECFLYSQCQGGTQVGQVITPEWGLGDNTGVETPISKNNYIVLNVIKGIQYEIDAHKDNLNICSEGNEINIDDTSSSFLNPKTRFTPTFSGELKIYYRGLFSRIKIKVAGKRNTTDTPNTPPSQTNKWRIHFYGEQNNIAPESGRDARFQNYLGYRDENESFHFFSSHVVKDITPIGVFSDSVERLKVSNYFSTKAFMKTTRKGLYYVTLGADDGTRLSVDNQPVYDNWRTSRSTGYRPVENQIIKLTGDNTLHYEYFNKSVPLKYLFEISDHNKIIENTIIGEQTICQGGQAYTITGDDFNRRQQQGYNAAFDFQWYYSTSSDGSNRSYIIGATSKDYTPDTNTDFNEAGVYYLFREASVRFKNIGMGEKRENILSNPVRIEILKKPSVSIRPSSKRLCQGGIAEIKVVVNNGSRGTPPFTLSYKVNGITSQINSNENTFNIPINSNQAGTFKYEYISITDGKSCTTSIHKTDNITINPLPTATFLEQNTTLCLNTPEQHITWATFTGTPPFTVRVKGSKTEGASEEKEYSLENNQNRLVIKHNPNDKGEFTYEILWVRDANGCTTYFTDKKKVINVVAPSIAPFQDVAWCLPEIVSAVYDNNGNTIITENSYVLPLGDTALDVVVNSVPCCPNPTLKWTINNDLSNTRTGQPSTLGNISFENATSSDKTYTITYWLECNGQKYDYVTRQVRITPRPNLEFQ</sequence>
<reference evidence="3" key="1">
    <citation type="submission" date="2015-01" db="EMBL/GenBank/DDBJ databases">
        <authorList>
            <person name="MANFREDI Pablo"/>
        </authorList>
    </citation>
    <scope>NUCLEOTIDE SEQUENCE [LARGE SCALE GENOMIC DNA]</scope>
    <source>
        <strain evidence="3">Ccyn2B</strain>
    </source>
</reference>
<dbReference type="Proteomes" id="UP000038055">
    <property type="component" value="Unassembled WGS sequence"/>
</dbReference>
<accession>A0A0B7GZ13</accession>